<name>A0A0W0U636_9GAMM</name>
<evidence type="ECO:0000313" key="5">
    <source>
        <dbReference type="Proteomes" id="UP000251942"/>
    </source>
</evidence>
<dbReference type="RefSeq" id="WP_058443751.1">
    <property type="nucleotide sequence ID" value="NZ_CAAAHT010000036.1"/>
</dbReference>
<dbReference type="PATRIC" id="fig|453.4.peg.586"/>
<proteinExistence type="predicted"/>
<dbReference type="InterPro" id="IPR006597">
    <property type="entry name" value="Sel1-like"/>
</dbReference>
<dbReference type="EMBL" id="LNYB01000016">
    <property type="protein sequence ID" value="KTD03183.1"/>
    <property type="molecule type" value="Genomic_DNA"/>
</dbReference>
<organism evidence="2 4">
    <name type="scientific">Legionella feeleii</name>
    <dbReference type="NCBI Taxonomy" id="453"/>
    <lineage>
        <taxon>Bacteria</taxon>
        <taxon>Pseudomonadati</taxon>
        <taxon>Pseudomonadota</taxon>
        <taxon>Gammaproteobacteria</taxon>
        <taxon>Legionellales</taxon>
        <taxon>Legionellaceae</taxon>
        <taxon>Legionella</taxon>
    </lineage>
</organism>
<dbReference type="Proteomes" id="UP000054698">
    <property type="component" value="Unassembled WGS sequence"/>
</dbReference>
<dbReference type="EMBL" id="UASS01000002">
    <property type="protein sequence ID" value="SPX59796.1"/>
    <property type="molecule type" value="Genomic_DNA"/>
</dbReference>
<evidence type="ECO:0000313" key="4">
    <source>
        <dbReference type="Proteomes" id="UP000054698"/>
    </source>
</evidence>
<protein>
    <submittedName>
        <fullName evidence="3">TPR repeat protein, SEL1 subfamily</fullName>
    </submittedName>
    <submittedName>
        <fullName evidence="2">TPR repeat-containing protein</fullName>
    </submittedName>
</protein>
<gene>
    <name evidence="2" type="ORF">Lfee_0539</name>
    <name evidence="3" type="ORF">NCTC12022_00507</name>
</gene>
<evidence type="ECO:0000313" key="3">
    <source>
        <dbReference type="EMBL" id="SPX59796.1"/>
    </source>
</evidence>
<dbReference type="SUPFAM" id="SSF81901">
    <property type="entry name" value="HCP-like"/>
    <property type="match status" value="1"/>
</dbReference>
<keyword evidence="4" id="KW-1185">Reference proteome</keyword>
<dbReference type="Gene3D" id="1.25.40.10">
    <property type="entry name" value="Tetratricopeptide repeat domain"/>
    <property type="match status" value="1"/>
</dbReference>
<dbReference type="STRING" id="453.Lfee_0539"/>
<dbReference type="Pfam" id="PF08238">
    <property type="entry name" value="Sel1"/>
    <property type="match status" value="1"/>
</dbReference>
<reference evidence="2 4" key="1">
    <citation type="submission" date="2015-11" db="EMBL/GenBank/DDBJ databases">
        <title>Genomic analysis of 38 Legionella species identifies large and diverse effector repertoires.</title>
        <authorList>
            <person name="Burstein D."/>
            <person name="Amaro F."/>
            <person name="Zusman T."/>
            <person name="Lifshitz Z."/>
            <person name="Cohen O."/>
            <person name="Gilbert J.A."/>
            <person name="Pupko T."/>
            <person name="Shuman H.A."/>
            <person name="Segal G."/>
        </authorList>
    </citation>
    <scope>NUCLEOTIDE SEQUENCE [LARGE SCALE GENOMIC DNA]</scope>
    <source>
        <strain evidence="2 4">WO-44C</strain>
    </source>
</reference>
<evidence type="ECO:0000256" key="1">
    <source>
        <dbReference type="SAM" id="MobiDB-lite"/>
    </source>
</evidence>
<sequence>MAQGKLGYLYLAGLGVNKDVSRAYAWLKLATLNKNQQASKELARLEPTMSSQDKERGEVLYQQMKNKEK</sequence>
<dbReference type="InterPro" id="IPR011990">
    <property type="entry name" value="TPR-like_helical_dom_sf"/>
</dbReference>
<dbReference type="AlphaFoldDB" id="A0A0W0U636"/>
<dbReference type="Proteomes" id="UP000251942">
    <property type="component" value="Unassembled WGS sequence"/>
</dbReference>
<accession>A0A0W0U636</accession>
<feature type="region of interest" description="Disordered" evidence="1">
    <location>
        <begin position="45"/>
        <end position="69"/>
    </location>
</feature>
<evidence type="ECO:0000313" key="2">
    <source>
        <dbReference type="EMBL" id="KTD03183.1"/>
    </source>
</evidence>
<reference evidence="3 5" key="2">
    <citation type="submission" date="2018-06" db="EMBL/GenBank/DDBJ databases">
        <authorList>
            <consortium name="Pathogen Informatics"/>
            <person name="Doyle S."/>
        </authorList>
    </citation>
    <scope>NUCLEOTIDE SEQUENCE [LARGE SCALE GENOMIC DNA]</scope>
    <source>
        <strain evidence="3 5">NCTC12022</strain>
    </source>
</reference>